<dbReference type="InterPro" id="IPR013783">
    <property type="entry name" value="Ig-like_fold"/>
</dbReference>
<evidence type="ECO:0000256" key="5">
    <source>
        <dbReference type="SAM" id="MobiDB-lite"/>
    </source>
</evidence>
<protein>
    <submittedName>
        <fullName evidence="7">Serine-aspartate repeat-containing protein D</fullName>
    </submittedName>
</protein>
<evidence type="ECO:0000256" key="3">
    <source>
        <dbReference type="ARBA" id="ARBA00022525"/>
    </source>
</evidence>
<feature type="domain" description="SD-repeat containing protein B" evidence="6">
    <location>
        <begin position="608"/>
        <end position="671"/>
    </location>
</feature>
<dbReference type="SUPFAM" id="SSF69318">
    <property type="entry name" value="Integrin alpha N-terminal domain"/>
    <property type="match status" value="1"/>
</dbReference>
<feature type="domain" description="SD-repeat containing protein B" evidence="6">
    <location>
        <begin position="831"/>
        <end position="896"/>
    </location>
</feature>
<feature type="domain" description="SD-repeat containing protein B" evidence="6">
    <location>
        <begin position="925"/>
        <end position="1016"/>
    </location>
</feature>
<feature type="domain" description="SD-repeat containing protein B" evidence="6">
    <location>
        <begin position="1055"/>
        <end position="1119"/>
    </location>
</feature>
<comment type="similarity">
    <text evidence="2">Belongs to the serine-aspartate repeat-containing protein (SDr) family.</text>
</comment>
<dbReference type="Pfam" id="PF17210">
    <property type="entry name" value="SdrD_B"/>
    <property type="match status" value="10"/>
</dbReference>
<feature type="domain" description="SD-repeat containing protein B" evidence="6">
    <location>
        <begin position="255"/>
        <end position="361"/>
    </location>
</feature>
<accession>A0A5C5VIS7</accession>
<feature type="domain" description="SD-repeat containing protein B" evidence="6">
    <location>
        <begin position="702"/>
        <end position="787"/>
    </location>
</feature>
<dbReference type="InterPro" id="IPR033764">
    <property type="entry name" value="Sdr_B"/>
</dbReference>
<organism evidence="7 8">
    <name type="scientific">Posidoniimonas corsicana</name>
    <dbReference type="NCBI Taxonomy" id="1938618"/>
    <lineage>
        <taxon>Bacteria</taxon>
        <taxon>Pseudomonadati</taxon>
        <taxon>Planctomycetota</taxon>
        <taxon>Planctomycetia</taxon>
        <taxon>Pirellulales</taxon>
        <taxon>Lacipirellulaceae</taxon>
        <taxon>Posidoniimonas</taxon>
    </lineage>
</organism>
<evidence type="ECO:0000256" key="2">
    <source>
        <dbReference type="ARBA" id="ARBA00007257"/>
    </source>
</evidence>
<evidence type="ECO:0000256" key="1">
    <source>
        <dbReference type="ARBA" id="ARBA00004613"/>
    </source>
</evidence>
<feature type="region of interest" description="Disordered" evidence="5">
    <location>
        <begin position="1887"/>
        <end position="1925"/>
    </location>
</feature>
<dbReference type="Proteomes" id="UP000316714">
    <property type="component" value="Unassembled WGS sequence"/>
</dbReference>
<keyword evidence="3" id="KW-0964">Secreted</keyword>
<dbReference type="SUPFAM" id="SSF117074">
    <property type="entry name" value="Hypothetical protein PA1324"/>
    <property type="match status" value="11"/>
</dbReference>
<sequence>MGLLKLFGLNANDATPVARNKVRRTALEQLESRELLAADGLAPEVLLGGVYFEEATGDDSKGDVLVISFLGGPQGTTLDKLVIDTDKDGLGLSVGDLVFDTAPGGGGTDGFASVPLEVISSEGFTVLGVTVLDGGTQVVFDLSGFEAGEKLVFSVDVDEYQGDDPETSLPFYNSLVEGAEFQFSKLIGEFSAPGYVDLQLSGVFYDFFDSRRDAAETHVGLGFDLPDDRYDELRDLTDRTAGAVAHAPMLELATLSGFVYHDLNDDGVFDPSESPIAGVELKLLDANGQDTGLRAVTNADGFYKFVDLAPGKYTVMENQPDGWVDGKDTPGSHGGQAADESAGPVDMISSVMLAYGDHAEEYNFGEIKLSSIGGFVMASHRPDCDFDNPDELLEGVKVELLNEAGVVIATAHTDAQGRYRFEGLKPGKYSVREYTPNGYFDGEERAGTVGGTVSDDLISNIVLLSDQNATNYDFCEHVGATLAGYVYHDRSNDGVYDATEDPIAGVELKLIDENGQDTGVRAVTNSAGYYQFTDLAPGKYTVMESQPVGWFDGKDTIGSHGGTVGDDMLSDAMLNFGDNAVNYNFGELLAASIAGRVSAYTSPECDPDNPEILVEGVQIDLLDASGVVIATTHTDANGEYSFTGLRPGEYQVKEHQPTEYFDGDEHLGTAGGSVSDDLFSGVQLGSGEDATRYDFCEHVGASLSGYVYHDRSDDGSYDRPSEEAIAGVTLQLYKDGVNTGRTSVTDANGYYKFSDLDAGSYTVVQVHPTGWFDGKDTPGSHGGVADAPGDTIRQIVLTYGDDSVENNFGELLAASIAGRVSAYTGPDCDPDNPEILVEGVQIDLLDASGAVIATTHTDANGEYSFTGLRPGEYQVKEHQPTEYFDGDEHLGTAGGTVSDDLFSGVHLGSGEDATRYDFCEHVGASLSGYVYHDRSDDGSYDRPSEEPIAGVTLMLLAADGSDTGLRATTDANGFYQFTDLAPGTYAVVEFHPAGWLDGKDTPGSHGGVADASGDAIRQITITYGDHSIENNFGELLAASIAGRVSAFTGPDCDPDNPEILVEGVQIDLLDASGAVIATTHTDANGEYSFTGLRPGEYQVKEHQPTEYYDGDEHVGTAGGSVSDDLFSGVHLGSGEEATRYDFCEHVGANLSGYVYHDRSDDGSYDRPGEEPIAGVTLKLYKDGVDTGRTAITDANGYYQFTNLDAGSYTVVQVHPAGWLDGKDTPGSHGGVADASGDAIRQITITFGDDSVENNFGELLPGSIRGKVVVSTDPECDPDDGEPPIAGVTIELLNESGQVIATTLTDANGEYAFTNLPPGVYSVREIQPAGYFHGDQHVGDGGGAYFGQDLIGDVHVGSDQHWDNYDFCETPPAALSGYVFIDGAPILTLDDIAPEDIVNYRDGVRSADDTPLAGVVVELRNGVSGDPIFGEQALPGYYPPGPIRAVTDANGFYRFDGLPGGVYAVVQIQPQNLIDGVDTVGTLGGIAINPVPPIEGELIAFDGIQQPGSMTIEQFRTNFGDNAIVRIPLQAGQHSQENNFSEVRKTPFFLPPETPPVTPPPLVVAPPMYLPPRPVDQFFNSAPATLPFYGASQAIGWTWHLSVVNAGNPRAATANGPTMILAKSQFDAAAWENGELAEAEWTLVQDEQDDQRRQRFRFGDADGIPVVGDWNGDGVSEIGVYTDGYWRLDLNGNGVWDRGDLWAKLGSRSDLPVTGDWDGDGKTDIGIYGPAWPRDPHAISREPGLPDADNHPAVIAGKAKNLPPTAEDATSGGRLLRRTASGASRADLIDHVFHYGTPGDEPVAGDWNGDGIRTIGVYRDGVWVLDMDGDGRFTERDQTFVFGAMGDLPVVGDWNGDGVDDLGVYRAGRWLVDSNSNRELDAKDTAFELGAPGDTPIAGDWDGDGADEPAVYGPKEPTVRVSQKAG</sequence>
<feature type="domain" description="SD-repeat containing protein B" evidence="6">
    <location>
        <begin position="1278"/>
        <end position="1339"/>
    </location>
</feature>
<evidence type="ECO:0000313" key="7">
    <source>
        <dbReference type="EMBL" id="TWT37695.1"/>
    </source>
</evidence>
<dbReference type="PANTHER" id="PTHR36108:SF13">
    <property type="entry name" value="COLOSSIN-B-RELATED"/>
    <property type="match status" value="1"/>
</dbReference>
<dbReference type="RefSeq" id="WP_197531383.1">
    <property type="nucleotide sequence ID" value="NZ_SIHJ01000001.1"/>
</dbReference>
<comment type="caution">
    <text evidence="7">The sequence shown here is derived from an EMBL/GenBank/DDBJ whole genome shotgun (WGS) entry which is preliminary data.</text>
</comment>
<gene>
    <name evidence="7" type="primary">sdrD</name>
    <name evidence="7" type="ORF">KOR34_26560</name>
</gene>
<evidence type="ECO:0000256" key="4">
    <source>
        <dbReference type="ARBA" id="ARBA00022729"/>
    </source>
</evidence>
<feature type="domain" description="SD-repeat containing protein B" evidence="6">
    <location>
        <begin position="482"/>
        <end position="559"/>
    </location>
</feature>
<feature type="domain" description="SD-repeat containing protein B" evidence="6">
    <location>
        <begin position="1150"/>
        <end position="1240"/>
    </location>
</feature>
<dbReference type="EMBL" id="SIHJ01000001">
    <property type="protein sequence ID" value="TWT37695.1"/>
    <property type="molecule type" value="Genomic_DNA"/>
</dbReference>
<keyword evidence="4" id="KW-0732">Signal</keyword>
<dbReference type="GO" id="GO:0005576">
    <property type="term" value="C:extracellular region"/>
    <property type="evidence" value="ECO:0007669"/>
    <property type="project" value="UniProtKB-SubCell"/>
</dbReference>
<evidence type="ECO:0000259" key="6">
    <source>
        <dbReference type="Pfam" id="PF17210"/>
    </source>
</evidence>
<dbReference type="PANTHER" id="PTHR36108">
    <property type="entry name" value="COLOSSIN-B-RELATED"/>
    <property type="match status" value="1"/>
</dbReference>
<reference evidence="7 8" key="1">
    <citation type="submission" date="2019-02" db="EMBL/GenBank/DDBJ databases">
        <title>Deep-cultivation of Planctomycetes and their phenomic and genomic characterization uncovers novel biology.</title>
        <authorList>
            <person name="Wiegand S."/>
            <person name="Jogler M."/>
            <person name="Boedeker C."/>
            <person name="Pinto D."/>
            <person name="Vollmers J."/>
            <person name="Rivas-Marin E."/>
            <person name="Kohn T."/>
            <person name="Peeters S.H."/>
            <person name="Heuer A."/>
            <person name="Rast P."/>
            <person name="Oberbeckmann S."/>
            <person name="Bunk B."/>
            <person name="Jeske O."/>
            <person name="Meyerdierks A."/>
            <person name="Storesund J.E."/>
            <person name="Kallscheuer N."/>
            <person name="Luecker S."/>
            <person name="Lage O.M."/>
            <person name="Pohl T."/>
            <person name="Merkel B.J."/>
            <person name="Hornburger P."/>
            <person name="Mueller R.-W."/>
            <person name="Bruemmer F."/>
            <person name="Labrenz M."/>
            <person name="Spormann A.M."/>
            <person name="Op Den Camp H."/>
            <person name="Overmann J."/>
            <person name="Amann R."/>
            <person name="Jetten M.S.M."/>
            <person name="Mascher T."/>
            <person name="Medema M.H."/>
            <person name="Devos D.P."/>
            <person name="Kaster A.-K."/>
            <person name="Ovreas L."/>
            <person name="Rohde M."/>
            <person name="Galperin M.Y."/>
            <person name="Jogler C."/>
        </authorList>
    </citation>
    <scope>NUCLEOTIDE SEQUENCE [LARGE SCALE GENOMIC DNA]</scope>
    <source>
        <strain evidence="7 8">KOR34</strain>
    </source>
</reference>
<dbReference type="InterPro" id="IPR028994">
    <property type="entry name" value="Integrin_alpha_N"/>
</dbReference>
<comment type="subcellular location">
    <subcellularLocation>
        <location evidence="1">Secreted</location>
    </subcellularLocation>
</comment>
<evidence type="ECO:0000313" key="8">
    <source>
        <dbReference type="Proteomes" id="UP000316714"/>
    </source>
</evidence>
<feature type="domain" description="SD-repeat containing protein B" evidence="6">
    <location>
        <begin position="371"/>
        <end position="454"/>
    </location>
</feature>
<proteinExistence type="inferred from homology"/>
<keyword evidence="8" id="KW-1185">Reference proteome</keyword>
<dbReference type="Gene3D" id="2.60.40.10">
    <property type="entry name" value="Immunoglobulins"/>
    <property type="match status" value="11"/>
</dbReference>
<name>A0A5C5VIS7_9BACT</name>